<dbReference type="PROSITE" id="PS51819">
    <property type="entry name" value="VOC"/>
    <property type="match status" value="1"/>
</dbReference>
<dbReference type="CDD" id="cd07247">
    <property type="entry name" value="SgaA_N_like"/>
    <property type="match status" value="1"/>
</dbReference>
<keyword evidence="3" id="KW-1185">Reference proteome</keyword>
<feature type="domain" description="VOC" evidence="1">
    <location>
        <begin position="4"/>
        <end position="120"/>
    </location>
</feature>
<gene>
    <name evidence="2" type="ORF">SAMN05660429_01562</name>
</gene>
<protein>
    <recommendedName>
        <fullName evidence="1">VOC domain-containing protein</fullName>
    </recommendedName>
</protein>
<dbReference type="AlphaFoldDB" id="A0A1I0DKS9"/>
<dbReference type="Pfam" id="PF00903">
    <property type="entry name" value="Glyoxalase"/>
    <property type="match status" value="1"/>
</dbReference>
<dbReference type="InterPro" id="IPR052164">
    <property type="entry name" value="Anthracycline_SecMetBiosynth"/>
</dbReference>
<dbReference type="InterPro" id="IPR037523">
    <property type="entry name" value="VOC_core"/>
</dbReference>
<accession>A0A1I0DKS9</accession>
<dbReference type="Gene3D" id="3.10.180.10">
    <property type="entry name" value="2,3-Dihydroxybiphenyl 1,2-Dioxygenase, domain 1"/>
    <property type="match status" value="1"/>
</dbReference>
<dbReference type="PANTHER" id="PTHR33993">
    <property type="entry name" value="GLYOXALASE-RELATED"/>
    <property type="match status" value="1"/>
</dbReference>
<dbReference type="STRING" id="349064.SAMN05660429_01562"/>
<dbReference type="Proteomes" id="UP000199308">
    <property type="component" value="Unassembled WGS sequence"/>
</dbReference>
<evidence type="ECO:0000313" key="2">
    <source>
        <dbReference type="EMBL" id="SET33080.1"/>
    </source>
</evidence>
<evidence type="ECO:0000259" key="1">
    <source>
        <dbReference type="PROSITE" id="PS51819"/>
    </source>
</evidence>
<proteinExistence type="predicted"/>
<evidence type="ECO:0000313" key="3">
    <source>
        <dbReference type="Proteomes" id="UP000199308"/>
    </source>
</evidence>
<name>A0A1I0DKS9_THASX</name>
<dbReference type="EMBL" id="FOHK01000006">
    <property type="protein sequence ID" value="SET33080.1"/>
    <property type="molecule type" value="Genomic_DNA"/>
</dbReference>
<dbReference type="OrthoDB" id="8776491at2"/>
<organism evidence="2 3">
    <name type="scientific">Thalassotalea agarivorans</name>
    <name type="common">Thalassomonas agarivorans</name>
    <dbReference type="NCBI Taxonomy" id="349064"/>
    <lineage>
        <taxon>Bacteria</taxon>
        <taxon>Pseudomonadati</taxon>
        <taxon>Pseudomonadota</taxon>
        <taxon>Gammaproteobacteria</taxon>
        <taxon>Alteromonadales</taxon>
        <taxon>Colwelliaceae</taxon>
        <taxon>Thalassotalea</taxon>
    </lineage>
</organism>
<dbReference type="RefSeq" id="WP_093329016.1">
    <property type="nucleotide sequence ID" value="NZ_AP027363.1"/>
</dbReference>
<dbReference type="InterPro" id="IPR004360">
    <property type="entry name" value="Glyas_Fos-R_dOase_dom"/>
</dbReference>
<dbReference type="SUPFAM" id="SSF54593">
    <property type="entry name" value="Glyoxalase/Bleomycin resistance protein/Dihydroxybiphenyl dioxygenase"/>
    <property type="match status" value="1"/>
</dbReference>
<dbReference type="InterPro" id="IPR029068">
    <property type="entry name" value="Glyas_Bleomycin-R_OHBP_Dase"/>
</dbReference>
<sequence length="123" mass="13532">MADQIVWLDMPTTDLARASKFYTGLLGAPVQYQEMDGMEFAMFPDAEKSVSGCLIPGTEEDILKRGALIYFNVDGRIVEAEQWAKDNGGEVLEPIHAIGPYGFRSVIHDSEGNRIALHSQSNA</sequence>
<dbReference type="PANTHER" id="PTHR33993:SF2">
    <property type="entry name" value="VOC DOMAIN-CONTAINING PROTEIN"/>
    <property type="match status" value="1"/>
</dbReference>
<reference evidence="2 3" key="1">
    <citation type="submission" date="2016-10" db="EMBL/GenBank/DDBJ databases">
        <authorList>
            <person name="de Groot N.N."/>
        </authorList>
    </citation>
    <scope>NUCLEOTIDE SEQUENCE [LARGE SCALE GENOMIC DNA]</scope>
    <source>
        <strain evidence="2 3">DSM 19706</strain>
    </source>
</reference>